<dbReference type="Gene3D" id="3.90.380.10">
    <property type="entry name" value="Naphthalene 1,2-dioxygenase Alpha Subunit, Chain A, domain 1"/>
    <property type="match status" value="1"/>
</dbReference>
<accession>A0A1P8KBC5</accession>
<dbReference type="InterPro" id="IPR017941">
    <property type="entry name" value="Rieske_2Fe-2S"/>
</dbReference>
<evidence type="ECO:0000313" key="8">
    <source>
        <dbReference type="Proteomes" id="UP000186110"/>
    </source>
</evidence>
<keyword evidence="3" id="KW-0560">Oxidoreductase</keyword>
<evidence type="ECO:0000256" key="4">
    <source>
        <dbReference type="ARBA" id="ARBA00023004"/>
    </source>
</evidence>
<dbReference type="GO" id="GO:0051537">
    <property type="term" value="F:2 iron, 2 sulfur cluster binding"/>
    <property type="evidence" value="ECO:0007669"/>
    <property type="project" value="UniProtKB-KW"/>
</dbReference>
<dbReference type="CDD" id="cd08878">
    <property type="entry name" value="RHO_alpha_C_DMO-like"/>
    <property type="match status" value="1"/>
</dbReference>
<organism evidence="7 8">
    <name type="scientific">Rhodoferax saidenbachensis</name>
    <dbReference type="NCBI Taxonomy" id="1484693"/>
    <lineage>
        <taxon>Bacteria</taxon>
        <taxon>Pseudomonadati</taxon>
        <taxon>Pseudomonadota</taxon>
        <taxon>Betaproteobacteria</taxon>
        <taxon>Burkholderiales</taxon>
        <taxon>Comamonadaceae</taxon>
        <taxon>Rhodoferax</taxon>
    </lineage>
</organism>
<dbReference type="PROSITE" id="PS51296">
    <property type="entry name" value="RIESKE"/>
    <property type="match status" value="1"/>
</dbReference>
<keyword evidence="4" id="KW-0408">Iron</keyword>
<proteinExistence type="predicted"/>
<evidence type="ECO:0000259" key="6">
    <source>
        <dbReference type="PROSITE" id="PS51296"/>
    </source>
</evidence>
<dbReference type="PANTHER" id="PTHR21266">
    <property type="entry name" value="IRON-SULFUR DOMAIN CONTAINING PROTEIN"/>
    <property type="match status" value="1"/>
</dbReference>
<dbReference type="Pfam" id="PF00355">
    <property type="entry name" value="Rieske"/>
    <property type="match status" value="1"/>
</dbReference>
<dbReference type="KEGG" id="rsb:RS694_12765"/>
<protein>
    <submittedName>
        <fullName evidence="7">Rieske (2Fe-2S) protein</fullName>
    </submittedName>
</protein>
<evidence type="ECO:0000256" key="5">
    <source>
        <dbReference type="ARBA" id="ARBA00023014"/>
    </source>
</evidence>
<keyword evidence="5" id="KW-0411">Iron-sulfur</keyword>
<dbReference type="SUPFAM" id="SSF55961">
    <property type="entry name" value="Bet v1-like"/>
    <property type="match status" value="1"/>
</dbReference>
<name>A0A1P8KBC5_9BURK</name>
<evidence type="ECO:0000313" key="7">
    <source>
        <dbReference type="EMBL" id="APW43312.1"/>
    </source>
</evidence>
<dbReference type="AlphaFoldDB" id="A0A1P8KBC5"/>
<dbReference type="Pfam" id="PF19112">
    <property type="entry name" value="VanA_C"/>
    <property type="match status" value="1"/>
</dbReference>
<dbReference type="Gene3D" id="2.102.10.10">
    <property type="entry name" value="Rieske [2Fe-2S] iron-sulphur domain"/>
    <property type="match status" value="1"/>
</dbReference>
<dbReference type="EMBL" id="CP019239">
    <property type="protein sequence ID" value="APW43312.1"/>
    <property type="molecule type" value="Genomic_DNA"/>
</dbReference>
<gene>
    <name evidence="7" type="ORF">RS694_12765</name>
</gene>
<keyword evidence="1" id="KW-0001">2Fe-2S</keyword>
<dbReference type="RefSeq" id="WP_029708328.1">
    <property type="nucleotide sequence ID" value="NZ_CP019239.1"/>
</dbReference>
<dbReference type="eggNOG" id="COG4638">
    <property type="taxonomic scope" value="Bacteria"/>
</dbReference>
<evidence type="ECO:0000256" key="3">
    <source>
        <dbReference type="ARBA" id="ARBA00023002"/>
    </source>
</evidence>
<feature type="domain" description="Rieske" evidence="6">
    <location>
        <begin position="13"/>
        <end position="114"/>
    </location>
</feature>
<dbReference type="GO" id="GO:0016491">
    <property type="term" value="F:oxidoreductase activity"/>
    <property type="evidence" value="ECO:0007669"/>
    <property type="project" value="UniProtKB-KW"/>
</dbReference>
<reference evidence="7 8" key="1">
    <citation type="submission" date="2017-01" db="EMBL/GenBank/DDBJ databases">
        <authorList>
            <person name="Mah S.A."/>
            <person name="Swanson W.J."/>
            <person name="Moy G.W."/>
            <person name="Vacquier V.D."/>
        </authorList>
    </citation>
    <scope>NUCLEOTIDE SEQUENCE [LARGE SCALE GENOMIC DNA]</scope>
    <source>
        <strain evidence="7 8">DSM 22694</strain>
    </source>
</reference>
<dbReference type="PANTHER" id="PTHR21266:SF60">
    <property type="entry name" value="3-KETOSTEROID-9-ALPHA-MONOOXYGENASE, OXYGENASE COMPONENT"/>
    <property type="match status" value="1"/>
</dbReference>
<evidence type="ECO:0000256" key="1">
    <source>
        <dbReference type="ARBA" id="ARBA00022714"/>
    </source>
</evidence>
<dbReference type="InterPro" id="IPR044043">
    <property type="entry name" value="VanA_C_cat"/>
</dbReference>
<dbReference type="STRING" id="1484693.RS694_12765"/>
<sequence length="373" mass="41211">MKTQNSSFPLNAWYAAAYDVEVARSLMPRTICNQKLVLYRQLNGTVAALEDACWHRLMPLSLGHLDGDEVTCGYHGLVYNAQGRCTHMPSQETINPSACVRSYPVIEKHRFVWIWPGDPAKADPALVPDLHWNDDPAWAGDGKMIRVQCDYRLVVDNLMDLTHETFVHGSSIGQRAVAEAPFVATHGDRTATVTRWMDNIDAPPFWAGQIKHALGYEGPVDRWQIIRFEAPCTVTIDVGVAEAGTGAIPPGGNQGDASLSQRQRGVNGFVLNTITPETDGTCLYFWAFARNYCLGEQALTHKLREGVANIFREDELVLEAQQKAIDERPDYAFYNLGIDAGSMWARRLIDGLVAREQSGKAAASGVIPIRSVA</sequence>
<dbReference type="Proteomes" id="UP000186110">
    <property type="component" value="Chromosome"/>
</dbReference>
<dbReference type="GO" id="GO:0046872">
    <property type="term" value="F:metal ion binding"/>
    <property type="evidence" value="ECO:0007669"/>
    <property type="project" value="UniProtKB-KW"/>
</dbReference>
<dbReference type="InterPro" id="IPR050584">
    <property type="entry name" value="Cholesterol_7-desaturase"/>
</dbReference>
<keyword evidence="2" id="KW-0479">Metal-binding</keyword>
<evidence type="ECO:0000256" key="2">
    <source>
        <dbReference type="ARBA" id="ARBA00022723"/>
    </source>
</evidence>
<keyword evidence="8" id="KW-1185">Reference proteome</keyword>
<dbReference type="SUPFAM" id="SSF50022">
    <property type="entry name" value="ISP domain"/>
    <property type="match status" value="1"/>
</dbReference>
<dbReference type="InterPro" id="IPR036922">
    <property type="entry name" value="Rieske_2Fe-2S_sf"/>
</dbReference>